<dbReference type="AlphaFoldDB" id="A0A6M3XM39"/>
<feature type="region of interest" description="Disordered" evidence="1">
    <location>
        <begin position="19"/>
        <end position="54"/>
    </location>
</feature>
<proteinExistence type="predicted"/>
<name>A0A6M3XM39_9ZZZZ</name>
<feature type="region of interest" description="Disordered" evidence="1">
    <location>
        <begin position="223"/>
        <end position="245"/>
    </location>
</feature>
<accession>A0A6M3XM39</accession>
<reference evidence="2" key="1">
    <citation type="submission" date="2020-03" db="EMBL/GenBank/DDBJ databases">
        <title>The deep terrestrial virosphere.</title>
        <authorList>
            <person name="Holmfeldt K."/>
            <person name="Nilsson E."/>
            <person name="Simone D."/>
            <person name="Lopez-Fernandez M."/>
            <person name="Wu X."/>
            <person name="de Brujin I."/>
            <person name="Lundin D."/>
            <person name="Andersson A."/>
            <person name="Bertilsson S."/>
            <person name="Dopson M."/>
        </authorList>
    </citation>
    <scope>NUCLEOTIDE SEQUENCE</scope>
    <source>
        <strain evidence="2">TM448B01005</strain>
    </source>
</reference>
<sequence>MKRKRKLKTWKEIKMEMKEKNTTPKVEIKEEPKEKEVDKGAEIPKEKSESRETTVIHQTGEEAVIASMVKDFDEPLSKEELNKVLIELEPYEFTDPKKTILDEIKELHPNFKIGEVLGEKLYCYKYRFINMDKERLTEAFGTDHWKVVNRTNHPNVPKRLINDSYGAILFEGQMLCFRESEIDRRLDELDFARHMERVKAFEDKDKNDPRFYKTTTYTSGFDEKQLVQNEDSENRDFIESAVSEE</sequence>
<dbReference type="EMBL" id="MT144685">
    <property type="protein sequence ID" value="QJH97405.1"/>
    <property type="molecule type" value="Genomic_DNA"/>
</dbReference>
<gene>
    <name evidence="2" type="ORF">TM448B01005_0020</name>
</gene>
<organism evidence="2">
    <name type="scientific">viral metagenome</name>
    <dbReference type="NCBI Taxonomy" id="1070528"/>
    <lineage>
        <taxon>unclassified sequences</taxon>
        <taxon>metagenomes</taxon>
        <taxon>organismal metagenomes</taxon>
    </lineage>
</organism>
<evidence type="ECO:0000256" key="1">
    <source>
        <dbReference type="SAM" id="MobiDB-lite"/>
    </source>
</evidence>
<evidence type="ECO:0000313" key="2">
    <source>
        <dbReference type="EMBL" id="QJH97405.1"/>
    </source>
</evidence>
<protein>
    <submittedName>
        <fullName evidence="2">Uncharacterized protein</fullName>
    </submittedName>
</protein>